<feature type="domain" description="Tetrapyrrole biosynthesis uroporphyrinogen III synthase" evidence="1">
    <location>
        <begin position="31"/>
        <end position="204"/>
    </location>
</feature>
<proteinExistence type="predicted"/>
<sequence>MISKKLGNHFSYDFLEVIKIKHLKVKPYDLKAYSLIFTSVNAVEAFFENGFMPNENFVERDFNKIYAVGLQTKRELRKNGFGTFKVAKHAKELADFIIKNNNKEKFLHFCGNLALNVLNNALPLQNISYKKVPIYETQLLYPQVSGDYDAVCFFSPSGVRSFAKHNSLDQYLLFSIGETTESEIKKFTKNEVITSSESNMDDLLNLIAKYDAQKK</sequence>
<dbReference type="Gene3D" id="3.40.50.10090">
    <property type="match status" value="2"/>
</dbReference>
<reference evidence="2 3" key="1">
    <citation type="journal article" date="2004" name="Int. J. Syst. Evol. Microbiol.">
        <title>Kaistella koreensis gen. nov., sp. nov., a novel member of the Chryseobacterium-Bergeyella-Riemerella branch.</title>
        <authorList>
            <person name="Kim M.K."/>
            <person name="Im W.T."/>
            <person name="Shin Y.K."/>
            <person name="Lim J.H."/>
            <person name="Kim S.H."/>
            <person name="Lee B.C."/>
            <person name="Park M.Y."/>
            <person name="Lee K.Y."/>
            <person name="Lee S.T."/>
        </authorList>
    </citation>
    <scope>NUCLEOTIDE SEQUENCE [LARGE SCALE GENOMIC DNA]</scope>
    <source>
        <strain evidence="2 3">CCUG 49689</strain>
    </source>
</reference>
<dbReference type="InterPro" id="IPR003754">
    <property type="entry name" value="4pyrrol_synth_uPrphyn_synth"/>
</dbReference>
<dbReference type="PANTHER" id="PTHR12390:SF0">
    <property type="entry name" value="UROPORPHYRINOGEN-III SYNTHASE"/>
    <property type="match status" value="1"/>
</dbReference>
<comment type="caution">
    <text evidence="2">The sequence shown here is derived from an EMBL/GenBank/DDBJ whole genome shotgun (WGS) entry which is preliminary data.</text>
</comment>
<dbReference type="SUPFAM" id="SSF69618">
    <property type="entry name" value="HemD-like"/>
    <property type="match status" value="1"/>
</dbReference>
<dbReference type="GO" id="GO:0006780">
    <property type="term" value="P:uroporphyrinogen III biosynthetic process"/>
    <property type="evidence" value="ECO:0007669"/>
    <property type="project" value="InterPro"/>
</dbReference>
<gene>
    <name evidence="2" type="ORF">ACM44_06940</name>
</gene>
<dbReference type="PANTHER" id="PTHR12390">
    <property type="entry name" value="UROPORPHYRINOGEN III SYNTHASE"/>
    <property type="match status" value="1"/>
</dbReference>
<dbReference type="EMBL" id="LFNG01000008">
    <property type="protein sequence ID" value="KMQ71442.1"/>
    <property type="molecule type" value="Genomic_DNA"/>
</dbReference>
<dbReference type="Proteomes" id="UP000035900">
    <property type="component" value="Unassembled WGS sequence"/>
</dbReference>
<dbReference type="Pfam" id="PF02602">
    <property type="entry name" value="HEM4"/>
    <property type="match status" value="1"/>
</dbReference>
<accession>A0A0J7IZJ7</accession>
<dbReference type="STRING" id="1304281.ACM44_06940"/>
<dbReference type="InterPro" id="IPR039793">
    <property type="entry name" value="UROS/Hem4"/>
</dbReference>
<protein>
    <submittedName>
        <fullName evidence="2">Uroporphyrinogen-III synthase</fullName>
    </submittedName>
</protein>
<dbReference type="InterPro" id="IPR036108">
    <property type="entry name" value="4pyrrol_syn_uPrphyn_synt_sf"/>
</dbReference>
<dbReference type="PATRIC" id="fig|1304281.5.peg.1487"/>
<dbReference type="GO" id="GO:0005829">
    <property type="term" value="C:cytosol"/>
    <property type="evidence" value="ECO:0007669"/>
    <property type="project" value="TreeGrafter"/>
</dbReference>
<dbReference type="GO" id="GO:0004852">
    <property type="term" value="F:uroporphyrinogen-III synthase activity"/>
    <property type="evidence" value="ECO:0007669"/>
    <property type="project" value="InterPro"/>
</dbReference>
<evidence type="ECO:0000313" key="2">
    <source>
        <dbReference type="EMBL" id="KMQ71442.1"/>
    </source>
</evidence>
<organism evidence="2 3">
    <name type="scientific">Chryseobacterium koreense CCUG 49689</name>
    <dbReference type="NCBI Taxonomy" id="1304281"/>
    <lineage>
        <taxon>Bacteria</taxon>
        <taxon>Pseudomonadati</taxon>
        <taxon>Bacteroidota</taxon>
        <taxon>Flavobacteriia</taxon>
        <taxon>Flavobacteriales</taxon>
        <taxon>Weeksellaceae</taxon>
        <taxon>Chryseobacterium group</taxon>
        <taxon>Chryseobacterium</taxon>
    </lineage>
</organism>
<evidence type="ECO:0000313" key="3">
    <source>
        <dbReference type="Proteomes" id="UP000035900"/>
    </source>
</evidence>
<name>A0A0J7IZJ7_9FLAO</name>
<keyword evidence="3" id="KW-1185">Reference proteome</keyword>
<dbReference type="CDD" id="cd06578">
    <property type="entry name" value="HemD"/>
    <property type="match status" value="1"/>
</dbReference>
<evidence type="ECO:0000259" key="1">
    <source>
        <dbReference type="Pfam" id="PF02602"/>
    </source>
</evidence>
<dbReference type="AlphaFoldDB" id="A0A0J7IZJ7"/>